<feature type="transmembrane region" description="Helical" evidence="2">
    <location>
        <begin position="48"/>
        <end position="71"/>
    </location>
</feature>
<keyword evidence="2" id="KW-0812">Transmembrane</keyword>
<keyword evidence="2" id="KW-1133">Transmembrane helix</keyword>
<evidence type="ECO:0000313" key="4">
    <source>
        <dbReference type="Proteomes" id="UP000185596"/>
    </source>
</evidence>
<feature type="compositionally biased region" description="Gly residues" evidence="1">
    <location>
        <begin position="151"/>
        <end position="166"/>
    </location>
</feature>
<sequence length="173" mass="17638">MSAALFLGCGLLTLIVSVIAMNESGFVESASALVGAKLFGGPSGDRNLGLTIGTSMTAACTALTFALLLFARFDVARRVLGILGAVVAAYYLFSIFSRGSLRPIVLFLLWAAPTVLVLLPSTGRAMRGYQRRLFGPGPAAGPGGGPYGGVPHAGGYGHPPGGGHAPPGGYRPY</sequence>
<reference evidence="3 4" key="1">
    <citation type="submission" date="2016-12" db="EMBL/GenBank/DDBJ databases">
        <title>The draft genome sequence of Actinophytocola sp. 11-183.</title>
        <authorList>
            <person name="Wang W."/>
            <person name="Yuan L."/>
        </authorList>
    </citation>
    <scope>NUCLEOTIDE SEQUENCE [LARGE SCALE GENOMIC DNA]</scope>
    <source>
        <strain evidence="3 4">11-183</strain>
    </source>
</reference>
<dbReference type="Proteomes" id="UP000185596">
    <property type="component" value="Unassembled WGS sequence"/>
</dbReference>
<dbReference type="STRING" id="1912961.BU204_13750"/>
<proteinExistence type="predicted"/>
<feature type="region of interest" description="Disordered" evidence="1">
    <location>
        <begin position="151"/>
        <end position="173"/>
    </location>
</feature>
<dbReference type="EMBL" id="MSIE01000022">
    <property type="protein sequence ID" value="OLF16996.1"/>
    <property type="molecule type" value="Genomic_DNA"/>
</dbReference>
<evidence type="ECO:0000256" key="1">
    <source>
        <dbReference type="SAM" id="MobiDB-lite"/>
    </source>
</evidence>
<protein>
    <submittedName>
        <fullName evidence="3">Uncharacterized protein</fullName>
    </submittedName>
</protein>
<evidence type="ECO:0000313" key="3">
    <source>
        <dbReference type="EMBL" id="OLF16996.1"/>
    </source>
</evidence>
<name>A0A1Q8CRK4_9PSEU</name>
<dbReference type="AlphaFoldDB" id="A0A1Q8CRK4"/>
<gene>
    <name evidence="3" type="ORF">BU204_13750</name>
</gene>
<keyword evidence="2" id="KW-0472">Membrane</keyword>
<keyword evidence="4" id="KW-1185">Reference proteome</keyword>
<feature type="transmembrane region" description="Helical" evidence="2">
    <location>
        <begin position="103"/>
        <end position="122"/>
    </location>
</feature>
<comment type="caution">
    <text evidence="3">The sequence shown here is derived from an EMBL/GenBank/DDBJ whole genome shotgun (WGS) entry which is preliminary data.</text>
</comment>
<feature type="transmembrane region" description="Helical" evidence="2">
    <location>
        <begin position="78"/>
        <end position="97"/>
    </location>
</feature>
<accession>A0A1Q8CRK4</accession>
<evidence type="ECO:0000256" key="2">
    <source>
        <dbReference type="SAM" id="Phobius"/>
    </source>
</evidence>
<organism evidence="3 4">
    <name type="scientific">Actinophytocola xanthii</name>
    <dbReference type="NCBI Taxonomy" id="1912961"/>
    <lineage>
        <taxon>Bacteria</taxon>
        <taxon>Bacillati</taxon>
        <taxon>Actinomycetota</taxon>
        <taxon>Actinomycetes</taxon>
        <taxon>Pseudonocardiales</taxon>
        <taxon>Pseudonocardiaceae</taxon>
    </lineage>
</organism>